<comment type="caution">
    <text evidence="1">The sequence shown here is derived from an EMBL/GenBank/DDBJ whole genome shotgun (WGS) entry which is preliminary data.</text>
</comment>
<keyword evidence="2" id="KW-1185">Reference proteome</keyword>
<protein>
    <recommendedName>
        <fullName evidence="3">Bacterial Ig-like domain-containing protein</fullName>
    </recommendedName>
</protein>
<name>A0A2W2E259_9ACTN</name>
<gene>
    <name evidence="1" type="ORF">C1I99_12260</name>
</gene>
<organism evidence="1 2">
    <name type="scientific">Micromonospora deserti</name>
    <dbReference type="NCBI Taxonomy" id="2070366"/>
    <lineage>
        <taxon>Bacteria</taxon>
        <taxon>Bacillati</taxon>
        <taxon>Actinomycetota</taxon>
        <taxon>Actinomycetes</taxon>
        <taxon>Micromonosporales</taxon>
        <taxon>Micromonosporaceae</taxon>
        <taxon>Micromonospora</taxon>
    </lineage>
</organism>
<dbReference type="EMBL" id="POUB01000065">
    <property type="protein sequence ID" value="PZF99063.1"/>
    <property type="molecule type" value="Genomic_DNA"/>
</dbReference>
<sequence>MADDRTPVSALRVSFRYTVEERATEVTMSPAGGGLFRGVLADLPRPAETTRIPVHVVAADEAGNLSPESAPVYVTLYPFCTPG</sequence>
<evidence type="ECO:0008006" key="3">
    <source>
        <dbReference type="Google" id="ProtNLM"/>
    </source>
</evidence>
<evidence type="ECO:0000313" key="2">
    <source>
        <dbReference type="Proteomes" id="UP000248749"/>
    </source>
</evidence>
<reference evidence="1 2" key="1">
    <citation type="submission" date="2018-01" db="EMBL/GenBank/DDBJ databases">
        <title>Draft genome sequence of Salinispora sp. 13K206.</title>
        <authorList>
            <person name="Sahin N."/>
            <person name="Saygin H."/>
            <person name="Ay H."/>
        </authorList>
    </citation>
    <scope>NUCLEOTIDE SEQUENCE [LARGE SCALE GENOMIC DNA]</scope>
    <source>
        <strain evidence="1 2">13K206</strain>
    </source>
</reference>
<dbReference type="Proteomes" id="UP000248749">
    <property type="component" value="Unassembled WGS sequence"/>
</dbReference>
<accession>A0A2W2E259</accession>
<dbReference type="AlphaFoldDB" id="A0A2W2E259"/>
<evidence type="ECO:0000313" key="1">
    <source>
        <dbReference type="EMBL" id="PZF99063.1"/>
    </source>
</evidence>
<proteinExistence type="predicted"/>